<dbReference type="Proteomes" id="UP000075901">
    <property type="component" value="Unassembled WGS sequence"/>
</dbReference>
<accession>A0A182T2I9</accession>
<dbReference type="AlphaFoldDB" id="A0A182T2I9"/>
<keyword evidence="2" id="KW-1185">Reference proteome</keyword>
<protein>
    <submittedName>
        <fullName evidence="1">Uncharacterized protein</fullName>
    </submittedName>
</protein>
<dbReference type="EnsemblMetazoa" id="AMAM018326-RA">
    <property type="protein sequence ID" value="AMAM018326-PA"/>
    <property type="gene ID" value="AMAM018326"/>
</dbReference>
<organism evidence="1 2">
    <name type="scientific">Anopheles maculatus</name>
    <dbReference type="NCBI Taxonomy" id="74869"/>
    <lineage>
        <taxon>Eukaryota</taxon>
        <taxon>Metazoa</taxon>
        <taxon>Ecdysozoa</taxon>
        <taxon>Arthropoda</taxon>
        <taxon>Hexapoda</taxon>
        <taxon>Insecta</taxon>
        <taxon>Pterygota</taxon>
        <taxon>Neoptera</taxon>
        <taxon>Endopterygota</taxon>
        <taxon>Diptera</taxon>
        <taxon>Nematocera</taxon>
        <taxon>Culicoidea</taxon>
        <taxon>Culicidae</taxon>
        <taxon>Anophelinae</taxon>
        <taxon>Anopheles</taxon>
        <taxon>Anopheles maculatus group</taxon>
    </lineage>
</organism>
<proteinExistence type="predicted"/>
<dbReference type="VEuPathDB" id="VectorBase:AMAM018326"/>
<name>A0A182T2I9_9DIPT</name>
<evidence type="ECO:0000313" key="1">
    <source>
        <dbReference type="EnsemblMetazoa" id="AMAM018326-PA"/>
    </source>
</evidence>
<reference evidence="1" key="2">
    <citation type="submission" date="2020-05" db="UniProtKB">
        <authorList>
            <consortium name="EnsemblMetazoa"/>
        </authorList>
    </citation>
    <scope>IDENTIFICATION</scope>
    <source>
        <strain evidence="1">maculatus3</strain>
    </source>
</reference>
<sequence length="118" mass="12716">MTDVAHELGALRLIVFSVPLCASFLPASFAKMLIAGKVSGVCASVCAPHTERENTHPATFQFCGRTARSVWNRMQSDIVQMIAMASEETLEAVGQRRSAAGTLLITGKPRKPKPGRCE</sequence>
<evidence type="ECO:0000313" key="2">
    <source>
        <dbReference type="Proteomes" id="UP000075901"/>
    </source>
</evidence>
<reference evidence="2" key="1">
    <citation type="submission" date="2013-09" db="EMBL/GenBank/DDBJ databases">
        <title>The Genome Sequence of Anopheles maculatus species B.</title>
        <authorList>
            <consortium name="The Broad Institute Genomics Platform"/>
            <person name="Neafsey D.E."/>
            <person name="Besansky N."/>
            <person name="Howell P."/>
            <person name="Walton C."/>
            <person name="Young S.K."/>
            <person name="Zeng Q."/>
            <person name="Gargeya S."/>
            <person name="Fitzgerald M."/>
            <person name="Haas B."/>
            <person name="Abouelleil A."/>
            <person name="Allen A.W."/>
            <person name="Alvarado L."/>
            <person name="Arachchi H.M."/>
            <person name="Berlin A.M."/>
            <person name="Chapman S.B."/>
            <person name="Gainer-Dewar J."/>
            <person name="Goldberg J."/>
            <person name="Griggs A."/>
            <person name="Gujja S."/>
            <person name="Hansen M."/>
            <person name="Howarth C."/>
            <person name="Imamovic A."/>
            <person name="Ireland A."/>
            <person name="Larimer J."/>
            <person name="McCowan C."/>
            <person name="Murphy C."/>
            <person name="Pearson M."/>
            <person name="Poon T.W."/>
            <person name="Priest M."/>
            <person name="Roberts A."/>
            <person name="Saif S."/>
            <person name="Shea T."/>
            <person name="Sisk P."/>
            <person name="Sykes S."/>
            <person name="Wortman J."/>
            <person name="Nusbaum C."/>
            <person name="Birren B."/>
        </authorList>
    </citation>
    <scope>NUCLEOTIDE SEQUENCE [LARGE SCALE GENOMIC DNA]</scope>
    <source>
        <strain evidence="2">maculatus3</strain>
    </source>
</reference>